<name>A0A7I8V961_9ANNE</name>
<feature type="region of interest" description="Disordered" evidence="1">
    <location>
        <begin position="118"/>
        <end position="137"/>
    </location>
</feature>
<keyword evidence="2" id="KW-1133">Transmembrane helix</keyword>
<reference evidence="3 4" key="1">
    <citation type="submission" date="2020-08" db="EMBL/GenBank/DDBJ databases">
        <authorList>
            <person name="Hejnol A."/>
        </authorList>
    </citation>
    <scope>NUCLEOTIDE SEQUENCE [LARGE SCALE GENOMIC DNA]</scope>
</reference>
<feature type="transmembrane region" description="Helical" evidence="2">
    <location>
        <begin position="162"/>
        <end position="184"/>
    </location>
</feature>
<protein>
    <submittedName>
        <fullName evidence="3">Uncharacterized protein</fullName>
    </submittedName>
</protein>
<sequence length="265" mass="30700">MLICGKNTTNCEIDNNFNTNCKVGKVECLVHEYCFVYWTEELREGKIKRWKYVGCLQPQYGNLCKLNEGFCLGDSTKKDLFFYVEKTLNFVQVFCCCKSNLCNMRVPTDKSVFERIEKDRQRPNDKNSETATIRESSEKELNKTSVIQELKGRKYELRKEQLHLVIGIFYTITLALSTPCLIVVCTEYYRSFPKDIKTNEESELIYGKCLAVNKFESEQSDSSKDDIALPAKGININTPFDEANSNLAAERMENIWKNKNIPNIY</sequence>
<evidence type="ECO:0000313" key="4">
    <source>
        <dbReference type="Proteomes" id="UP000549394"/>
    </source>
</evidence>
<dbReference type="AlphaFoldDB" id="A0A7I8V961"/>
<gene>
    <name evidence="3" type="ORF">DGYR_LOCUS1321</name>
</gene>
<evidence type="ECO:0000313" key="3">
    <source>
        <dbReference type="EMBL" id="CAD5112122.1"/>
    </source>
</evidence>
<feature type="compositionally biased region" description="Basic and acidic residues" evidence="1">
    <location>
        <begin position="118"/>
        <end position="128"/>
    </location>
</feature>
<dbReference type="EMBL" id="CAJFCJ010000002">
    <property type="protein sequence ID" value="CAD5112122.1"/>
    <property type="molecule type" value="Genomic_DNA"/>
</dbReference>
<comment type="caution">
    <text evidence="3">The sequence shown here is derived from an EMBL/GenBank/DDBJ whole genome shotgun (WGS) entry which is preliminary data.</text>
</comment>
<keyword evidence="2" id="KW-0472">Membrane</keyword>
<evidence type="ECO:0000256" key="2">
    <source>
        <dbReference type="SAM" id="Phobius"/>
    </source>
</evidence>
<proteinExistence type="predicted"/>
<dbReference type="Proteomes" id="UP000549394">
    <property type="component" value="Unassembled WGS sequence"/>
</dbReference>
<keyword evidence="4" id="KW-1185">Reference proteome</keyword>
<organism evidence="3 4">
    <name type="scientific">Dimorphilus gyrociliatus</name>
    <dbReference type="NCBI Taxonomy" id="2664684"/>
    <lineage>
        <taxon>Eukaryota</taxon>
        <taxon>Metazoa</taxon>
        <taxon>Spiralia</taxon>
        <taxon>Lophotrochozoa</taxon>
        <taxon>Annelida</taxon>
        <taxon>Polychaeta</taxon>
        <taxon>Polychaeta incertae sedis</taxon>
        <taxon>Dinophilidae</taxon>
        <taxon>Dimorphilus</taxon>
    </lineage>
</organism>
<accession>A0A7I8V961</accession>
<keyword evidence="2" id="KW-0812">Transmembrane</keyword>
<evidence type="ECO:0000256" key="1">
    <source>
        <dbReference type="SAM" id="MobiDB-lite"/>
    </source>
</evidence>